<dbReference type="PANTHER" id="PTHR10543:SF89">
    <property type="entry name" value="CAROTENOID 9,10(9',10')-CLEAVAGE DIOXYGENASE 1"/>
    <property type="match status" value="1"/>
</dbReference>
<evidence type="ECO:0000313" key="7">
    <source>
        <dbReference type="EMBL" id="KJZ75182.1"/>
    </source>
</evidence>
<name>A0A0F8A0A9_9HYPO</name>
<keyword evidence="6" id="KW-0812">Transmembrane</keyword>
<evidence type="ECO:0000256" key="3">
    <source>
        <dbReference type="ARBA" id="ARBA00022723"/>
    </source>
</evidence>
<dbReference type="GO" id="GO:0046872">
    <property type="term" value="F:metal ion binding"/>
    <property type="evidence" value="ECO:0007669"/>
    <property type="project" value="UniProtKB-KW"/>
</dbReference>
<dbReference type="GO" id="GO:0010436">
    <property type="term" value="F:carotenoid dioxygenase activity"/>
    <property type="evidence" value="ECO:0007669"/>
    <property type="project" value="TreeGrafter"/>
</dbReference>
<dbReference type="InterPro" id="IPR004294">
    <property type="entry name" value="Carotenoid_Oase"/>
</dbReference>
<gene>
    <name evidence="7" type="ORF">HIM_05376</name>
</gene>
<dbReference type="GO" id="GO:0016121">
    <property type="term" value="P:carotene catabolic process"/>
    <property type="evidence" value="ECO:0007669"/>
    <property type="project" value="TreeGrafter"/>
</dbReference>
<organism evidence="7 8">
    <name type="scientific">Hirsutella minnesotensis 3608</name>
    <dbReference type="NCBI Taxonomy" id="1043627"/>
    <lineage>
        <taxon>Eukaryota</taxon>
        <taxon>Fungi</taxon>
        <taxon>Dikarya</taxon>
        <taxon>Ascomycota</taxon>
        <taxon>Pezizomycotina</taxon>
        <taxon>Sordariomycetes</taxon>
        <taxon>Hypocreomycetidae</taxon>
        <taxon>Hypocreales</taxon>
        <taxon>Ophiocordycipitaceae</taxon>
        <taxon>Hirsutella</taxon>
    </lineage>
</organism>
<keyword evidence="3" id="KW-0479">Metal-binding</keyword>
<keyword evidence="6" id="KW-1133">Transmembrane helix</keyword>
<evidence type="ECO:0000313" key="8">
    <source>
        <dbReference type="Proteomes" id="UP000054481"/>
    </source>
</evidence>
<sequence>MSLDNPGHWGAVVTAALVLVLVALAAIPISSWLVGRRSLSPRGEATDAKYLHGNFAPIRKALSLTRCLCTGTLPRELAGGQYVRNGGNPLTNKDLGRDAHWLDGDGMLTGVSFSTDSDGSIGPGFVNKYIFADVFLSAYTTPSLRTPILPSIAALVDPFSILISITRHILRTVALVIPSHLPGSTQAIKRISVANTGLVYHDGRALATSPRRRLQPFCPFSIRCFSTL</sequence>
<reference evidence="7 8" key="1">
    <citation type="journal article" date="2014" name="Genome Biol. Evol.">
        <title>Comparative genomics and transcriptomics analyses reveal divergent lifestyle features of nematode endoparasitic fungus Hirsutella minnesotensis.</title>
        <authorList>
            <person name="Lai Y."/>
            <person name="Liu K."/>
            <person name="Zhang X."/>
            <person name="Zhang X."/>
            <person name="Li K."/>
            <person name="Wang N."/>
            <person name="Shu C."/>
            <person name="Wu Y."/>
            <person name="Wang C."/>
            <person name="Bushley K.E."/>
            <person name="Xiang M."/>
            <person name="Liu X."/>
        </authorList>
    </citation>
    <scope>NUCLEOTIDE SEQUENCE [LARGE SCALE GENOMIC DNA]</scope>
    <source>
        <strain evidence="7 8">3608</strain>
    </source>
</reference>
<evidence type="ECO:0000256" key="4">
    <source>
        <dbReference type="ARBA" id="ARBA00023002"/>
    </source>
</evidence>
<keyword evidence="6" id="KW-0472">Membrane</keyword>
<dbReference type="OrthoDB" id="5096815at2759"/>
<comment type="similarity">
    <text evidence="2">Belongs to the carotenoid oxygenase family.</text>
</comment>
<evidence type="ECO:0000256" key="6">
    <source>
        <dbReference type="SAM" id="Phobius"/>
    </source>
</evidence>
<dbReference type="Pfam" id="PF03055">
    <property type="entry name" value="RPE65"/>
    <property type="match status" value="1"/>
</dbReference>
<dbReference type="Proteomes" id="UP000054481">
    <property type="component" value="Unassembled WGS sequence"/>
</dbReference>
<keyword evidence="8" id="KW-1185">Reference proteome</keyword>
<protein>
    <submittedName>
        <fullName evidence="7">Uncharacterized protein</fullName>
    </submittedName>
</protein>
<dbReference type="PANTHER" id="PTHR10543">
    <property type="entry name" value="BETA-CAROTENE DIOXYGENASE"/>
    <property type="match status" value="1"/>
</dbReference>
<evidence type="ECO:0000256" key="2">
    <source>
        <dbReference type="ARBA" id="ARBA00006787"/>
    </source>
</evidence>
<keyword evidence="5" id="KW-0408">Iron</keyword>
<proteinExistence type="inferred from homology"/>
<evidence type="ECO:0000256" key="5">
    <source>
        <dbReference type="ARBA" id="ARBA00023004"/>
    </source>
</evidence>
<comment type="cofactor">
    <cofactor evidence="1">
        <name>Fe(2+)</name>
        <dbReference type="ChEBI" id="CHEBI:29033"/>
    </cofactor>
</comment>
<feature type="transmembrane region" description="Helical" evidence="6">
    <location>
        <begin position="12"/>
        <end position="34"/>
    </location>
</feature>
<keyword evidence="4" id="KW-0560">Oxidoreductase</keyword>
<evidence type="ECO:0000256" key="1">
    <source>
        <dbReference type="ARBA" id="ARBA00001954"/>
    </source>
</evidence>
<dbReference type="EMBL" id="KQ030519">
    <property type="protein sequence ID" value="KJZ75182.1"/>
    <property type="molecule type" value="Genomic_DNA"/>
</dbReference>
<dbReference type="AlphaFoldDB" id="A0A0F8A0A9"/>
<accession>A0A0F8A0A9</accession>